<gene>
    <name evidence="4" type="ORF">EFB14_00365</name>
    <name evidence="3" type="ORF">GGQ65_006588</name>
</gene>
<dbReference type="InterPro" id="IPR029787">
    <property type="entry name" value="Nucleotide_cyclase"/>
</dbReference>
<proteinExistence type="predicted"/>
<dbReference type="Pfam" id="PF05226">
    <property type="entry name" value="CHASE2"/>
    <property type="match status" value="1"/>
</dbReference>
<keyword evidence="1" id="KW-0472">Membrane</keyword>
<feature type="domain" description="Guanylate cyclase" evidence="2">
    <location>
        <begin position="416"/>
        <end position="556"/>
    </location>
</feature>
<feature type="transmembrane region" description="Helical" evidence="1">
    <location>
        <begin position="324"/>
        <end position="343"/>
    </location>
</feature>
<dbReference type="Pfam" id="PF00211">
    <property type="entry name" value="Guanylate_cyc"/>
    <property type="match status" value="1"/>
</dbReference>
<dbReference type="EMBL" id="RJJU01000001">
    <property type="protein sequence ID" value="RUM16534.1"/>
    <property type="molecule type" value="Genomic_DNA"/>
</dbReference>
<keyword evidence="1" id="KW-0812">Transmembrane</keyword>
<feature type="transmembrane region" description="Helical" evidence="1">
    <location>
        <begin position="22"/>
        <end position="41"/>
    </location>
</feature>
<evidence type="ECO:0000256" key="1">
    <source>
        <dbReference type="SAM" id="Phobius"/>
    </source>
</evidence>
<keyword evidence="3" id="KW-0456">Lyase</keyword>
<dbReference type="GO" id="GO:0006171">
    <property type="term" value="P:cAMP biosynthetic process"/>
    <property type="evidence" value="ECO:0007669"/>
    <property type="project" value="TreeGrafter"/>
</dbReference>
<dbReference type="InterPro" id="IPR001054">
    <property type="entry name" value="A/G_cyclase"/>
</dbReference>
<dbReference type="Proteomes" id="UP000272004">
    <property type="component" value="Unassembled WGS sequence"/>
</dbReference>
<dbReference type="PANTHER" id="PTHR43081:SF1">
    <property type="entry name" value="ADENYLATE CYCLASE, TERMINAL-DIFFERENTIATION SPECIFIC"/>
    <property type="match status" value="1"/>
</dbReference>
<evidence type="ECO:0000313" key="4">
    <source>
        <dbReference type="EMBL" id="RUM16534.1"/>
    </source>
</evidence>
<dbReference type="SMART" id="SM00044">
    <property type="entry name" value="CYCc"/>
    <property type="match status" value="1"/>
</dbReference>
<dbReference type="GO" id="GO:0004016">
    <property type="term" value="F:adenylate cyclase activity"/>
    <property type="evidence" value="ECO:0007669"/>
    <property type="project" value="UniProtKB-EC"/>
</dbReference>
<evidence type="ECO:0000313" key="6">
    <source>
        <dbReference type="Proteomes" id="UP000545490"/>
    </source>
</evidence>
<dbReference type="PANTHER" id="PTHR43081">
    <property type="entry name" value="ADENYLATE CYCLASE, TERMINAL-DIFFERENTIATION SPECIFIC-RELATED"/>
    <property type="match status" value="1"/>
</dbReference>
<feature type="transmembrane region" description="Helical" evidence="1">
    <location>
        <begin position="300"/>
        <end position="318"/>
    </location>
</feature>
<dbReference type="RefSeq" id="WP_126821771.1">
    <property type="nucleotide sequence ID" value="NZ_JACIDG010000025.1"/>
</dbReference>
<dbReference type="GO" id="GO:0035556">
    <property type="term" value="P:intracellular signal transduction"/>
    <property type="evidence" value="ECO:0007669"/>
    <property type="project" value="InterPro"/>
</dbReference>
<organism evidence="3 6">
    <name type="scientific">Rhizobium fabae</name>
    <dbReference type="NCBI Taxonomy" id="573179"/>
    <lineage>
        <taxon>Bacteria</taxon>
        <taxon>Pseudomonadati</taxon>
        <taxon>Pseudomonadota</taxon>
        <taxon>Alphaproteobacteria</taxon>
        <taxon>Hyphomicrobiales</taxon>
        <taxon>Rhizobiaceae</taxon>
        <taxon>Rhizobium/Agrobacterium group</taxon>
        <taxon>Rhizobium</taxon>
    </lineage>
</organism>
<dbReference type="AlphaFoldDB" id="A0A7W6BL01"/>
<dbReference type="SUPFAM" id="SSF55073">
    <property type="entry name" value="Nucleotide cyclase"/>
    <property type="match status" value="1"/>
</dbReference>
<comment type="caution">
    <text evidence="3">The sequence shown here is derived from an EMBL/GenBank/DDBJ whole genome shotgun (WGS) entry which is preliminary data.</text>
</comment>
<sequence>MRTEGNPQQAGLSGGQTGGRRLRLLVLSLAVLIAISLLSRLPAWSLLELRSFDYLSTVDDPRPPPGGPVIVAIDEPSLADINAQWPWPRSLHAELVTQLRAAGARVIGLDIIMAEPSNPGNDAAITKAVGPDIVLAGDETLIETPQASQLIRATPLPQLTQAGAVTGIASIDLSGDGIFRRIPGYEDGFAAMLANASGAAQASLPAGRLIQSFGPARSYPTVSYYQALDPENLLPPGYFKDRVVLVGLSLQNAPEIDKGGVDAFATPYTVHTGKLVSGVEVQATIYDNIRRGLSIAEARLPTVAACILISVLLAAATVWRSTGWLTIVTSAAALLAFAAVSFAGIRLAHVFVSPLGPVVAYISVAFGQAAFDYAEERRNKRQIIRAFAQYISPDLVRRLANDPSQLKLGGERRTLSVLFSDVRGFTTIAETMKDDPEQLTGLINQLLTPLSDVVMDHGGTIDKYMGDCIMAFWNAPLDDPDHALHAVRASLAMQAAISRLNSRLEREAAARGGKPHVLKMGVGINTGECIVGNMGSTRRFDYSCLGDSVNLASRLEGASKNYGVALLLGEETARLVSETYIVVELDRIIVKGRTVPSPVFTVVHKADAEALTAHQAFIETKYAGSLAPSDPAFETLAADIPELAAYYAIVRDSLAADGKE</sequence>
<evidence type="ECO:0000259" key="2">
    <source>
        <dbReference type="PROSITE" id="PS50125"/>
    </source>
</evidence>
<feature type="transmembrane region" description="Helical" evidence="1">
    <location>
        <begin position="350"/>
        <end position="371"/>
    </location>
</feature>
<dbReference type="EC" id="4.6.1.1" evidence="3"/>
<dbReference type="PROSITE" id="PS50125">
    <property type="entry name" value="GUANYLATE_CYCLASE_2"/>
    <property type="match status" value="1"/>
</dbReference>
<dbReference type="Gene3D" id="3.30.70.1230">
    <property type="entry name" value="Nucleotide cyclase"/>
    <property type="match status" value="1"/>
</dbReference>
<dbReference type="Proteomes" id="UP000545490">
    <property type="component" value="Unassembled WGS sequence"/>
</dbReference>
<name>A0A7W6BL01_9HYPH</name>
<dbReference type="CDD" id="cd07302">
    <property type="entry name" value="CHD"/>
    <property type="match status" value="1"/>
</dbReference>
<dbReference type="InterPro" id="IPR050697">
    <property type="entry name" value="Adenylyl/Guanylyl_Cyclase_3/4"/>
</dbReference>
<accession>A0A7W6BL01</accession>
<reference evidence="4 5" key="1">
    <citation type="submission" date="2018-11" db="EMBL/GenBank/DDBJ databases">
        <authorList>
            <person name="Huo Y."/>
        </authorList>
    </citation>
    <scope>NUCLEOTIDE SEQUENCE [LARGE SCALE GENOMIC DNA]</scope>
    <source>
        <strain evidence="4 5">CCBAU 33202</strain>
    </source>
</reference>
<evidence type="ECO:0000313" key="3">
    <source>
        <dbReference type="EMBL" id="MBB3919246.1"/>
    </source>
</evidence>
<dbReference type="InterPro" id="IPR007890">
    <property type="entry name" value="CHASE2"/>
</dbReference>
<keyword evidence="5" id="KW-1185">Reference proteome</keyword>
<reference evidence="3 6" key="2">
    <citation type="submission" date="2020-08" db="EMBL/GenBank/DDBJ databases">
        <title>Genomic Encyclopedia of Type Strains, Phase IV (KMG-IV): sequencing the most valuable type-strain genomes for metagenomic binning, comparative biology and taxonomic classification.</title>
        <authorList>
            <person name="Goeker M."/>
        </authorList>
    </citation>
    <scope>NUCLEOTIDE SEQUENCE [LARGE SCALE GENOMIC DNA]</scope>
    <source>
        <strain evidence="3 6">DSM 19331</strain>
    </source>
</reference>
<dbReference type="SMART" id="SM01080">
    <property type="entry name" value="CHASE2"/>
    <property type="match status" value="1"/>
</dbReference>
<dbReference type="EMBL" id="JACIDG010000025">
    <property type="protein sequence ID" value="MBB3919246.1"/>
    <property type="molecule type" value="Genomic_DNA"/>
</dbReference>
<protein>
    <submittedName>
        <fullName evidence="3">Adenylate cyclase</fullName>
        <ecNumber evidence="3">4.6.1.1</ecNumber>
    </submittedName>
    <submittedName>
        <fullName evidence="4">Adenylate/guanylate cyclase domain-containing protein</fullName>
    </submittedName>
</protein>
<evidence type="ECO:0000313" key="5">
    <source>
        <dbReference type="Proteomes" id="UP000272004"/>
    </source>
</evidence>
<keyword evidence="1" id="KW-1133">Transmembrane helix</keyword>